<dbReference type="AlphaFoldDB" id="C1B9B0"/>
<organism evidence="2 3">
    <name type="scientific">Rhodococcus opacus (strain B4)</name>
    <dbReference type="NCBI Taxonomy" id="632772"/>
    <lineage>
        <taxon>Bacteria</taxon>
        <taxon>Bacillati</taxon>
        <taxon>Actinomycetota</taxon>
        <taxon>Actinomycetes</taxon>
        <taxon>Mycobacteriales</taxon>
        <taxon>Nocardiaceae</taxon>
        <taxon>Rhodococcus</taxon>
    </lineage>
</organism>
<dbReference type="STRING" id="632772.ROP_40160"/>
<evidence type="ECO:0000256" key="1">
    <source>
        <dbReference type="SAM" id="Coils"/>
    </source>
</evidence>
<accession>C1B9B0</accession>
<keyword evidence="1" id="KW-0175">Coiled coil</keyword>
<evidence type="ECO:0000313" key="2">
    <source>
        <dbReference type="EMBL" id="BAH52263.1"/>
    </source>
</evidence>
<dbReference type="EMBL" id="AP011115">
    <property type="protein sequence ID" value="BAH52263.1"/>
    <property type="molecule type" value="Genomic_DNA"/>
</dbReference>
<dbReference type="RefSeq" id="WP_012691200.1">
    <property type="nucleotide sequence ID" value="NC_012522.1"/>
</dbReference>
<dbReference type="PATRIC" id="fig|632772.20.peg.4212"/>
<reference evidence="2 3" key="1">
    <citation type="submission" date="2009-03" db="EMBL/GenBank/DDBJ databases">
        <title>Comparison of the complete genome sequences of Rhodococcus erythropolis PR4 and Rhodococcus opacus B4.</title>
        <authorList>
            <person name="Takarada H."/>
            <person name="Sekine M."/>
            <person name="Hosoyama A."/>
            <person name="Yamada R."/>
            <person name="Fujisawa T."/>
            <person name="Omata S."/>
            <person name="Shimizu A."/>
            <person name="Tsukatani N."/>
            <person name="Tanikawa S."/>
            <person name="Fujita N."/>
            <person name="Harayama S."/>
        </authorList>
    </citation>
    <scope>NUCLEOTIDE SEQUENCE [LARGE SCALE GENOMIC DNA]</scope>
    <source>
        <strain evidence="2 3">B4</strain>
    </source>
</reference>
<gene>
    <name evidence="2" type="ordered locus">ROP_40160</name>
</gene>
<dbReference type="KEGG" id="rop:ROP_40160"/>
<dbReference type="Proteomes" id="UP000002212">
    <property type="component" value="Chromosome"/>
</dbReference>
<name>C1B9B0_RHOOB</name>
<feature type="coiled-coil region" evidence="1">
    <location>
        <begin position="44"/>
        <end position="71"/>
    </location>
</feature>
<protein>
    <submittedName>
        <fullName evidence="2">Uncharacterized protein</fullName>
    </submittedName>
</protein>
<sequence>MTDNVEALQRHLDGAKSIRTWLISERDKLGVYPASRGASIRSELSKLDHIVERLERELKQARKQADDEARVVELAMQLTYVRHTAVPGASPYTLEQFWQGRTPGQKQSWIRVAETAIDLIGNEAKQQIAVDGNPITLSRIGHVGRVVTDADVRLGTGDPRTKNVDPNRRIQTLGEAASKAIDSWDQMGGNPW</sequence>
<evidence type="ECO:0000313" key="3">
    <source>
        <dbReference type="Proteomes" id="UP000002212"/>
    </source>
</evidence>
<proteinExistence type="predicted"/>
<dbReference type="HOGENOM" id="CLU_1414196_0_0_11"/>